<name>A0A7W9PJ37_9NOCA</name>
<keyword evidence="3" id="KW-1185">Reference proteome</keyword>
<dbReference type="AlphaFoldDB" id="A0A7W9PJ37"/>
<protein>
    <submittedName>
        <fullName evidence="2">Uncharacterized protein</fullName>
    </submittedName>
</protein>
<feature type="region of interest" description="Disordered" evidence="1">
    <location>
        <begin position="271"/>
        <end position="321"/>
    </location>
</feature>
<organism evidence="2 3">
    <name type="scientific">Nocardia transvalensis</name>
    <dbReference type="NCBI Taxonomy" id="37333"/>
    <lineage>
        <taxon>Bacteria</taxon>
        <taxon>Bacillati</taxon>
        <taxon>Actinomycetota</taxon>
        <taxon>Actinomycetes</taxon>
        <taxon>Mycobacteriales</taxon>
        <taxon>Nocardiaceae</taxon>
        <taxon>Nocardia</taxon>
    </lineage>
</organism>
<dbReference type="EMBL" id="JACHIT010000002">
    <property type="protein sequence ID" value="MBB5916855.1"/>
    <property type="molecule type" value="Genomic_DNA"/>
</dbReference>
<sequence length="321" mass="34793">MTGSEQPVGSNLEPDEAVSQWHQRLLWQIQYFASEHARISRAGPEGYDNGDGSPEDAWRSHLDALAAHREVAEQDAQSAGIPADLVTRARDTGTRGGTATATVAAAANADPPSVRDEVKEFYGDMLSLDWWHLERMALIDTARTLRMPDGLYGLGTDSNARDSFARNMRHLHTRVTALAAAAELTDAEGRLLWGDPGVQAWRRYAAATVDTVDDLTLEHTWRGYADPLTEPDIPPYIPTDPATGAPAGQLHTLPPTPDELLAWTRHALTATPERAASTQTAVDTALPDTADRAWTAEPTTGLSQRDHQPGLASDRGPDTGR</sequence>
<gene>
    <name evidence="2" type="ORF">BJY24_005767</name>
</gene>
<comment type="caution">
    <text evidence="2">The sequence shown here is derived from an EMBL/GenBank/DDBJ whole genome shotgun (WGS) entry which is preliminary data.</text>
</comment>
<evidence type="ECO:0000313" key="2">
    <source>
        <dbReference type="EMBL" id="MBB5916855.1"/>
    </source>
</evidence>
<reference evidence="2 3" key="1">
    <citation type="submission" date="2020-08" db="EMBL/GenBank/DDBJ databases">
        <title>Sequencing the genomes of 1000 actinobacteria strains.</title>
        <authorList>
            <person name="Klenk H.-P."/>
        </authorList>
    </citation>
    <scope>NUCLEOTIDE SEQUENCE [LARGE SCALE GENOMIC DNA]</scope>
    <source>
        <strain evidence="2 3">DSM 43582</strain>
    </source>
</reference>
<dbReference type="Proteomes" id="UP000540412">
    <property type="component" value="Unassembled WGS sequence"/>
</dbReference>
<dbReference type="RefSeq" id="WP_040751783.1">
    <property type="nucleotide sequence ID" value="NZ_JACHIT010000002.1"/>
</dbReference>
<proteinExistence type="predicted"/>
<evidence type="ECO:0000256" key="1">
    <source>
        <dbReference type="SAM" id="MobiDB-lite"/>
    </source>
</evidence>
<evidence type="ECO:0000313" key="3">
    <source>
        <dbReference type="Proteomes" id="UP000540412"/>
    </source>
</evidence>
<accession>A0A7W9PJ37</accession>